<evidence type="ECO:0000256" key="2">
    <source>
        <dbReference type="SAM" id="SignalP"/>
    </source>
</evidence>
<dbReference type="InterPro" id="IPR001638">
    <property type="entry name" value="Solute-binding_3/MltF_N"/>
</dbReference>
<dbReference type="PANTHER" id="PTHR35936">
    <property type="entry name" value="MEMBRANE-BOUND LYTIC MUREIN TRANSGLYCOSYLASE F"/>
    <property type="match status" value="1"/>
</dbReference>
<feature type="domain" description="Solute-binding protein family 3/N-terminal" evidence="3">
    <location>
        <begin position="63"/>
        <end position="285"/>
    </location>
</feature>
<dbReference type="PANTHER" id="PTHR35936:SF17">
    <property type="entry name" value="ARGININE-BINDING EXTRACELLULAR PROTEIN ARTP"/>
    <property type="match status" value="1"/>
</dbReference>
<dbReference type="OrthoDB" id="9768183at2"/>
<dbReference type="SMART" id="SM00062">
    <property type="entry name" value="PBPb"/>
    <property type="match status" value="1"/>
</dbReference>
<accession>A0A560WEB2</accession>
<evidence type="ECO:0000259" key="3">
    <source>
        <dbReference type="SMART" id="SM00062"/>
    </source>
</evidence>
<dbReference type="SUPFAM" id="SSF53850">
    <property type="entry name" value="Periplasmic binding protein-like II"/>
    <property type="match status" value="1"/>
</dbReference>
<proteinExistence type="predicted"/>
<organism evidence="4 5">
    <name type="scientific">Marihabitans asiaticum</name>
    <dbReference type="NCBI Taxonomy" id="415218"/>
    <lineage>
        <taxon>Bacteria</taxon>
        <taxon>Bacillati</taxon>
        <taxon>Actinomycetota</taxon>
        <taxon>Actinomycetes</taxon>
        <taxon>Micrococcales</taxon>
        <taxon>Intrasporangiaceae</taxon>
        <taxon>Marihabitans</taxon>
    </lineage>
</organism>
<dbReference type="Gene3D" id="3.40.190.10">
    <property type="entry name" value="Periplasmic binding protein-like II"/>
    <property type="match status" value="2"/>
</dbReference>
<evidence type="ECO:0000313" key="4">
    <source>
        <dbReference type="EMBL" id="TWD16009.1"/>
    </source>
</evidence>
<dbReference type="Proteomes" id="UP000315628">
    <property type="component" value="Unassembled WGS sequence"/>
</dbReference>
<dbReference type="AlphaFoldDB" id="A0A560WEB2"/>
<feature type="chain" id="PRO_5039280099" evidence="2">
    <location>
        <begin position="33"/>
        <end position="322"/>
    </location>
</feature>
<keyword evidence="1 2" id="KW-0732">Signal</keyword>
<dbReference type="Pfam" id="PF00497">
    <property type="entry name" value="SBP_bac_3"/>
    <property type="match status" value="1"/>
</dbReference>
<protein>
    <submittedName>
        <fullName evidence="4">Amino acid ABC transporter substrate-binding protein (PAAT family)</fullName>
    </submittedName>
</protein>
<dbReference type="GO" id="GO:0051470">
    <property type="term" value="P:ectoine transmembrane transport"/>
    <property type="evidence" value="ECO:0007669"/>
    <property type="project" value="InterPro"/>
</dbReference>
<dbReference type="NCBIfam" id="TIGR02995">
    <property type="entry name" value="ectoine_ehuB"/>
    <property type="match status" value="1"/>
</dbReference>
<evidence type="ECO:0000313" key="5">
    <source>
        <dbReference type="Proteomes" id="UP000315628"/>
    </source>
</evidence>
<sequence>MCLVDTEGLIQVSKIRTSVLAALCATSLGLVAACGSDDADSGSGGEGGDSGGSTLEKLKEEGTIKVAFAGEIPYSYEEDGELTGATIAIDREIYKNLGIDNVEGQMVEWDALIPGLTKGEYDAVSAGMSILPDRCERGAFAEPTIMYTSTLMVKEGNPKGLNDFSSFEGSDAKLALQSGAIEQGYAEEIGIQDTMTVNSAQDGMDAVSSGRADAFALTNITLKQMAEKNADAGVETVGGFVAEVDGTAQVSAGSTVFRPEDSELREAYNEELEKIVGDQAKFEELVGEFGFTDDERPPEDLTAQMLCDDDLEAANKAMESKE</sequence>
<dbReference type="EMBL" id="VIUW01000002">
    <property type="protein sequence ID" value="TWD16009.1"/>
    <property type="molecule type" value="Genomic_DNA"/>
</dbReference>
<dbReference type="InterPro" id="IPR014337">
    <property type="entry name" value="Ectoine_EhuB"/>
</dbReference>
<feature type="signal peptide" evidence="2">
    <location>
        <begin position="1"/>
        <end position="32"/>
    </location>
</feature>
<keyword evidence="5" id="KW-1185">Reference proteome</keyword>
<reference evidence="4 5" key="1">
    <citation type="submission" date="2019-06" db="EMBL/GenBank/DDBJ databases">
        <title>Sequencing the genomes of 1000 actinobacteria strains.</title>
        <authorList>
            <person name="Klenk H.-P."/>
        </authorList>
    </citation>
    <scope>NUCLEOTIDE SEQUENCE [LARGE SCALE GENOMIC DNA]</scope>
    <source>
        <strain evidence="4 5">DSM 18935</strain>
    </source>
</reference>
<dbReference type="GO" id="GO:0033294">
    <property type="term" value="F:ectoine binding"/>
    <property type="evidence" value="ECO:0007669"/>
    <property type="project" value="InterPro"/>
</dbReference>
<name>A0A560WEB2_9MICO</name>
<comment type="caution">
    <text evidence="4">The sequence shown here is derived from an EMBL/GenBank/DDBJ whole genome shotgun (WGS) entry which is preliminary data.</text>
</comment>
<evidence type="ECO:0000256" key="1">
    <source>
        <dbReference type="ARBA" id="ARBA00022729"/>
    </source>
</evidence>
<gene>
    <name evidence="4" type="ORF">FB557_1550</name>
</gene>